<keyword evidence="12" id="KW-1185">Reference proteome</keyword>
<evidence type="ECO:0000256" key="4">
    <source>
        <dbReference type="ARBA" id="ARBA00023224"/>
    </source>
</evidence>
<keyword evidence="7" id="KW-0175">Coiled coil</keyword>
<keyword evidence="2" id="KW-1003">Cell membrane</keyword>
<dbReference type="PROSITE" id="PS50111">
    <property type="entry name" value="CHEMOTAXIS_TRANSDUC_2"/>
    <property type="match status" value="1"/>
</dbReference>
<feature type="domain" description="HAMP" evidence="10">
    <location>
        <begin position="213"/>
        <end position="265"/>
    </location>
</feature>
<dbReference type="Gene3D" id="1.10.287.950">
    <property type="entry name" value="Methyl-accepting chemotaxis protein"/>
    <property type="match status" value="1"/>
</dbReference>
<dbReference type="PANTHER" id="PTHR32089:SF112">
    <property type="entry name" value="LYSOZYME-LIKE PROTEIN-RELATED"/>
    <property type="match status" value="1"/>
</dbReference>
<dbReference type="CDD" id="cd06225">
    <property type="entry name" value="HAMP"/>
    <property type="match status" value="1"/>
</dbReference>
<evidence type="ECO:0000256" key="8">
    <source>
        <dbReference type="SAM" id="Phobius"/>
    </source>
</evidence>
<dbReference type="Pfam" id="PF12729">
    <property type="entry name" value="4HB_MCP_1"/>
    <property type="match status" value="1"/>
</dbReference>
<evidence type="ECO:0000256" key="5">
    <source>
        <dbReference type="ARBA" id="ARBA00029447"/>
    </source>
</evidence>
<evidence type="ECO:0000259" key="10">
    <source>
        <dbReference type="PROSITE" id="PS50885"/>
    </source>
</evidence>
<dbReference type="RefSeq" id="WP_120751745.1">
    <property type="nucleotide sequence ID" value="NZ_RBAH01000043.1"/>
</dbReference>
<evidence type="ECO:0000256" key="7">
    <source>
        <dbReference type="SAM" id="Coils"/>
    </source>
</evidence>
<dbReference type="PANTHER" id="PTHR32089">
    <property type="entry name" value="METHYL-ACCEPTING CHEMOTAXIS PROTEIN MCPB"/>
    <property type="match status" value="1"/>
</dbReference>
<organism evidence="11 12">
    <name type="scientific">Paenibacillus ginsengarvi</name>
    <dbReference type="NCBI Taxonomy" id="400777"/>
    <lineage>
        <taxon>Bacteria</taxon>
        <taxon>Bacillati</taxon>
        <taxon>Bacillota</taxon>
        <taxon>Bacilli</taxon>
        <taxon>Bacillales</taxon>
        <taxon>Paenibacillaceae</taxon>
        <taxon>Paenibacillus</taxon>
    </lineage>
</organism>
<dbReference type="Pfam" id="PF00672">
    <property type="entry name" value="HAMP"/>
    <property type="match status" value="1"/>
</dbReference>
<keyword evidence="8" id="KW-1133">Transmembrane helix</keyword>
<dbReference type="FunFam" id="1.10.287.950:FF:000001">
    <property type="entry name" value="Methyl-accepting chemotaxis sensory transducer"/>
    <property type="match status" value="1"/>
</dbReference>
<dbReference type="EMBL" id="RBAH01000043">
    <property type="protein sequence ID" value="RKN64325.1"/>
    <property type="molecule type" value="Genomic_DNA"/>
</dbReference>
<feature type="domain" description="Methyl-accepting transducer" evidence="9">
    <location>
        <begin position="270"/>
        <end position="506"/>
    </location>
</feature>
<dbReference type="PRINTS" id="PR00260">
    <property type="entry name" value="CHEMTRNSDUCR"/>
</dbReference>
<sequence length="529" mass="56831">MKWFLNLKTSVKLISAFVAVALILAAVGVYALSNLSMLNSNVKETYENNLVSVRDLSAAQINYQMMRVAIREMSMIAEKESKDKLSSEIDQYRQEIEEKMSAYRGVAYTKAELDELKTFEPSYAAYIKLFEQAVQLTYQSDQSGFRQFLESQLNPAGTKMRASLGKLIDMNIDIASATYKESGSAYSTARNVTIAVIVIAFLFSIFLGYYIAGSIANPLSRIVALVSKVAQGDLREQADIDTKDEVGQLSRSINEMIHNLQGLIGGIVQSSQSVAAASEQISASTQEIAGSSTNQAQSAQHITDLFNELSSAVNSVAQGAEEAAELSSETVRTANQGGQVIEESIAGMQEVSAKMSKLEEDSQKIGDIIEVIDDIADQTNLLALNAAIEAARAGDQGRGFAVVADEVRKLAERSSEATKQISAIIKVMQENTKMSVVAVQNSVKESSRTGEAFQKIVAMVDASSNKVNEIAAASEQQAAQTSEVMTAVQSIAAASEEAAAASEETAATCQSLANLADELNTSVSVFKTR</sequence>
<evidence type="ECO:0000259" key="9">
    <source>
        <dbReference type="PROSITE" id="PS50111"/>
    </source>
</evidence>
<protein>
    <submittedName>
        <fullName evidence="11">Methyl-accepting chemotaxis protein</fullName>
    </submittedName>
</protein>
<feature type="transmembrane region" description="Helical" evidence="8">
    <location>
        <begin position="192"/>
        <end position="212"/>
    </location>
</feature>
<evidence type="ECO:0000256" key="6">
    <source>
        <dbReference type="PROSITE-ProRule" id="PRU00284"/>
    </source>
</evidence>
<dbReference type="GO" id="GO:0005886">
    <property type="term" value="C:plasma membrane"/>
    <property type="evidence" value="ECO:0007669"/>
    <property type="project" value="UniProtKB-SubCell"/>
</dbReference>
<comment type="subcellular location">
    <subcellularLocation>
        <location evidence="1">Cell membrane</location>
    </subcellularLocation>
</comment>
<keyword evidence="4 6" id="KW-0807">Transducer</keyword>
<dbReference type="InterPro" id="IPR004090">
    <property type="entry name" value="Chemotax_Me-accpt_rcpt"/>
</dbReference>
<evidence type="ECO:0000256" key="1">
    <source>
        <dbReference type="ARBA" id="ARBA00004236"/>
    </source>
</evidence>
<dbReference type="GO" id="GO:0004888">
    <property type="term" value="F:transmembrane signaling receptor activity"/>
    <property type="evidence" value="ECO:0007669"/>
    <property type="project" value="InterPro"/>
</dbReference>
<evidence type="ECO:0000313" key="12">
    <source>
        <dbReference type="Proteomes" id="UP000282311"/>
    </source>
</evidence>
<dbReference type="GO" id="GO:0007165">
    <property type="term" value="P:signal transduction"/>
    <property type="evidence" value="ECO:0007669"/>
    <property type="project" value="UniProtKB-KW"/>
</dbReference>
<dbReference type="SMART" id="SM00304">
    <property type="entry name" value="HAMP"/>
    <property type="match status" value="2"/>
</dbReference>
<evidence type="ECO:0000313" key="11">
    <source>
        <dbReference type="EMBL" id="RKN64325.1"/>
    </source>
</evidence>
<dbReference type="SUPFAM" id="SSF58104">
    <property type="entry name" value="Methyl-accepting chemotaxis protein (MCP) signaling domain"/>
    <property type="match status" value="1"/>
</dbReference>
<comment type="similarity">
    <text evidence="5">Belongs to the methyl-accepting chemotaxis (MCP) protein family.</text>
</comment>
<evidence type="ECO:0000256" key="3">
    <source>
        <dbReference type="ARBA" id="ARBA00023136"/>
    </source>
</evidence>
<feature type="coiled-coil region" evidence="7">
    <location>
        <begin position="75"/>
        <end position="102"/>
    </location>
</feature>
<gene>
    <name evidence="11" type="ORF">D7M11_34110</name>
</gene>
<proteinExistence type="inferred from homology"/>
<comment type="caution">
    <text evidence="11">The sequence shown here is derived from an EMBL/GenBank/DDBJ whole genome shotgun (WGS) entry which is preliminary data.</text>
</comment>
<dbReference type="SMART" id="SM00283">
    <property type="entry name" value="MA"/>
    <property type="match status" value="1"/>
</dbReference>
<reference evidence="11 12" key="1">
    <citation type="journal article" date="2007" name="Int. J. Syst. Evol. Microbiol.">
        <title>Paenibacillus ginsengarvi sp. nov., isolated from soil from ginseng cultivation.</title>
        <authorList>
            <person name="Yoon M.H."/>
            <person name="Ten L.N."/>
            <person name="Im W.T."/>
        </authorList>
    </citation>
    <scope>NUCLEOTIDE SEQUENCE [LARGE SCALE GENOMIC DNA]</scope>
    <source>
        <strain evidence="11 12">KCTC 13059</strain>
    </source>
</reference>
<dbReference type="InterPro" id="IPR024478">
    <property type="entry name" value="HlyB_4HB_MCP"/>
</dbReference>
<dbReference type="PROSITE" id="PS50885">
    <property type="entry name" value="HAMP"/>
    <property type="match status" value="1"/>
</dbReference>
<dbReference type="GO" id="GO:0006935">
    <property type="term" value="P:chemotaxis"/>
    <property type="evidence" value="ECO:0007669"/>
    <property type="project" value="InterPro"/>
</dbReference>
<dbReference type="AlphaFoldDB" id="A0A3B0AU66"/>
<keyword evidence="3 8" id="KW-0472">Membrane</keyword>
<dbReference type="Proteomes" id="UP000282311">
    <property type="component" value="Unassembled WGS sequence"/>
</dbReference>
<accession>A0A3B0AU66</accession>
<evidence type="ECO:0000256" key="2">
    <source>
        <dbReference type="ARBA" id="ARBA00022475"/>
    </source>
</evidence>
<dbReference type="CDD" id="cd11386">
    <property type="entry name" value="MCP_signal"/>
    <property type="match status" value="1"/>
</dbReference>
<dbReference type="Pfam" id="PF00015">
    <property type="entry name" value="MCPsignal"/>
    <property type="match status" value="1"/>
</dbReference>
<dbReference type="OrthoDB" id="358716at2"/>
<name>A0A3B0AU66_9BACL</name>
<dbReference type="InterPro" id="IPR003660">
    <property type="entry name" value="HAMP_dom"/>
</dbReference>
<keyword evidence="8" id="KW-0812">Transmembrane</keyword>
<dbReference type="InterPro" id="IPR004089">
    <property type="entry name" value="MCPsignal_dom"/>
</dbReference>